<dbReference type="AlphaFoldDB" id="A0A7W7P340"/>
<evidence type="ECO:0000313" key="2">
    <source>
        <dbReference type="Proteomes" id="UP000566995"/>
    </source>
</evidence>
<dbReference type="EMBL" id="JACHLI010000018">
    <property type="protein sequence ID" value="MBB4865429.1"/>
    <property type="molecule type" value="Genomic_DNA"/>
</dbReference>
<dbReference type="Proteomes" id="UP000566995">
    <property type="component" value="Unassembled WGS sequence"/>
</dbReference>
<comment type="caution">
    <text evidence="1">The sequence shown here is derived from an EMBL/GenBank/DDBJ whole genome shotgun (WGS) entry which is preliminary data.</text>
</comment>
<protein>
    <submittedName>
        <fullName evidence="1">Uncharacterized protein</fullName>
    </submittedName>
</protein>
<sequence>MAIRCNGEVYSFPRPATHSNILALMVNAYGFKPPVKGKQGYLTISGRFIPCDALARLPKCAFDDHFILHEGALRFR</sequence>
<organism evidence="1 2">
    <name type="scientific">Pseudomonas nitroreducens</name>
    <dbReference type="NCBI Taxonomy" id="46680"/>
    <lineage>
        <taxon>Bacteria</taxon>
        <taxon>Pseudomonadati</taxon>
        <taxon>Pseudomonadota</taxon>
        <taxon>Gammaproteobacteria</taxon>
        <taxon>Pseudomonadales</taxon>
        <taxon>Pseudomonadaceae</taxon>
        <taxon>Pseudomonas</taxon>
    </lineage>
</organism>
<reference evidence="1 2" key="1">
    <citation type="submission" date="2020-08" db="EMBL/GenBank/DDBJ databases">
        <title>Functional genomics of gut bacteria from endangered species of beetles.</title>
        <authorList>
            <person name="Carlos-Shanley C."/>
        </authorList>
    </citation>
    <scope>NUCLEOTIDE SEQUENCE [LARGE SCALE GENOMIC DNA]</scope>
    <source>
        <strain evidence="1 2">S00179</strain>
    </source>
</reference>
<name>A0A7W7P340_PSENT</name>
<proteinExistence type="predicted"/>
<accession>A0A7W7P340</accession>
<dbReference type="RefSeq" id="WP_184592908.1">
    <property type="nucleotide sequence ID" value="NZ_JACHLI010000018.1"/>
</dbReference>
<evidence type="ECO:0000313" key="1">
    <source>
        <dbReference type="EMBL" id="MBB4865429.1"/>
    </source>
</evidence>
<gene>
    <name evidence="1" type="ORF">HNP46_004310</name>
</gene>